<reference evidence="1" key="2">
    <citation type="submission" date="2016-06" db="EMBL/GenBank/DDBJ databases">
        <title>The genome of a short-lived fish provides insights into sex chromosome evolution and the genetic control of aging.</title>
        <authorList>
            <person name="Reichwald K."/>
            <person name="Felder M."/>
            <person name="Petzold A."/>
            <person name="Koch P."/>
            <person name="Groth M."/>
            <person name="Platzer M."/>
        </authorList>
    </citation>
    <scope>NUCLEOTIDE SEQUENCE</scope>
    <source>
        <tissue evidence="1">Brain</tissue>
    </source>
</reference>
<proteinExistence type="predicted"/>
<protein>
    <submittedName>
        <fullName evidence="1">Uncharacterized protein</fullName>
    </submittedName>
</protein>
<reference evidence="1" key="1">
    <citation type="submission" date="2016-05" db="EMBL/GenBank/DDBJ databases">
        <authorList>
            <person name="Lavstsen T."/>
            <person name="Jespersen J.S."/>
        </authorList>
    </citation>
    <scope>NUCLEOTIDE SEQUENCE</scope>
    <source>
        <tissue evidence="1">Brain</tissue>
    </source>
</reference>
<organism evidence="1">
    <name type="scientific">Nothobranchius furzeri</name>
    <name type="common">Turquoise killifish</name>
    <dbReference type="NCBI Taxonomy" id="105023"/>
    <lineage>
        <taxon>Eukaryota</taxon>
        <taxon>Metazoa</taxon>
        <taxon>Chordata</taxon>
        <taxon>Craniata</taxon>
        <taxon>Vertebrata</taxon>
        <taxon>Euteleostomi</taxon>
        <taxon>Actinopterygii</taxon>
        <taxon>Neopterygii</taxon>
        <taxon>Teleostei</taxon>
        <taxon>Neoteleostei</taxon>
        <taxon>Acanthomorphata</taxon>
        <taxon>Ovalentaria</taxon>
        <taxon>Atherinomorphae</taxon>
        <taxon>Cyprinodontiformes</taxon>
        <taxon>Nothobranchiidae</taxon>
        <taxon>Nothobranchius</taxon>
    </lineage>
</organism>
<sequence length="38" mass="4261">LHILPTQKVFNSIFSVPVLGLTEERPTNLASRAGFFLF</sequence>
<accession>A0A1A8U1S4</accession>
<dbReference type="EMBL" id="HAEJ01001069">
    <property type="protein sequence ID" value="SBS41526.1"/>
    <property type="molecule type" value="Transcribed_RNA"/>
</dbReference>
<feature type="non-terminal residue" evidence="1">
    <location>
        <position position="38"/>
    </location>
</feature>
<evidence type="ECO:0000313" key="1">
    <source>
        <dbReference type="EMBL" id="SBS41526.1"/>
    </source>
</evidence>
<gene>
    <name evidence="1" type="primary">Nfu_g_1_004470</name>
</gene>
<name>A0A1A8U1S4_NOTFU</name>
<feature type="non-terminal residue" evidence="1">
    <location>
        <position position="1"/>
    </location>
</feature>
<dbReference type="AlphaFoldDB" id="A0A1A8U1S4"/>